<dbReference type="EMBL" id="JALNTZ010000002">
    <property type="protein sequence ID" value="KAJ3663986.1"/>
    <property type="molecule type" value="Genomic_DNA"/>
</dbReference>
<dbReference type="Proteomes" id="UP001168821">
    <property type="component" value="Unassembled WGS sequence"/>
</dbReference>
<evidence type="ECO:0000313" key="2">
    <source>
        <dbReference type="EMBL" id="KAJ3663986.1"/>
    </source>
</evidence>
<keyword evidence="1" id="KW-0812">Transmembrane</keyword>
<keyword evidence="3" id="KW-1185">Reference proteome</keyword>
<gene>
    <name evidence="2" type="ORF">Zmor_008195</name>
</gene>
<proteinExistence type="predicted"/>
<reference evidence="2" key="1">
    <citation type="journal article" date="2023" name="G3 (Bethesda)">
        <title>Whole genome assemblies of Zophobas morio and Tenebrio molitor.</title>
        <authorList>
            <person name="Kaur S."/>
            <person name="Stinson S.A."/>
            <person name="diCenzo G.C."/>
        </authorList>
    </citation>
    <scope>NUCLEOTIDE SEQUENCE</scope>
    <source>
        <strain evidence="2">QUZm001</strain>
    </source>
</reference>
<protein>
    <submittedName>
        <fullName evidence="2">Uncharacterized protein</fullName>
    </submittedName>
</protein>
<evidence type="ECO:0000313" key="3">
    <source>
        <dbReference type="Proteomes" id="UP001168821"/>
    </source>
</evidence>
<sequence length="246" mass="28427">MKTINVTNCFVCVYRTNFKFLRFFFPLKTCCPHSKPFYSETPHFSVFKPFVMSILAFSVVALLVSAFTLFRTEKLCQTDKSPYLLILGEESYVLTTAILGITTSHKVCKKLLELTTWSTIFPHCNYFGLTSIVDEKHYKRFVKKRIFLTTFTIILLVVAAVILQLSFSDDLPLTILRSFLLLCSTNFQVFMALENHTKLELGGLVLKSVKRSLLRNRKADFRQLSMLSTHDSEFKNRVNDFLNQKP</sequence>
<comment type="caution">
    <text evidence="2">The sequence shown here is derived from an EMBL/GenBank/DDBJ whole genome shotgun (WGS) entry which is preliminary data.</text>
</comment>
<dbReference type="AlphaFoldDB" id="A0AA38J0W7"/>
<keyword evidence="1" id="KW-1133">Transmembrane helix</keyword>
<feature type="transmembrane region" description="Helical" evidence="1">
    <location>
        <begin position="50"/>
        <end position="70"/>
    </location>
</feature>
<organism evidence="2 3">
    <name type="scientific">Zophobas morio</name>
    <dbReference type="NCBI Taxonomy" id="2755281"/>
    <lineage>
        <taxon>Eukaryota</taxon>
        <taxon>Metazoa</taxon>
        <taxon>Ecdysozoa</taxon>
        <taxon>Arthropoda</taxon>
        <taxon>Hexapoda</taxon>
        <taxon>Insecta</taxon>
        <taxon>Pterygota</taxon>
        <taxon>Neoptera</taxon>
        <taxon>Endopterygota</taxon>
        <taxon>Coleoptera</taxon>
        <taxon>Polyphaga</taxon>
        <taxon>Cucujiformia</taxon>
        <taxon>Tenebrionidae</taxon>
        <taxon>Zophobas</taxon>
    </lineage>
</organism>
<evidence type="ECO:0000256" key="1">
    <source>
        <dbReference type="SAM" id="Phobius"/>
    </source>
</evidence>
<name>A0AA38J0W7_9CUCU</name>
<keyword evidence="1" id="KW-0472">Membrane</keyword>
<accession>A0AA38J0W7</accession>
<feature type="transmembrane region" description="Helical" evidence="1">
    <location>
        <begin position="146"/>
        <end position="167"/>
    </location>
</feature>